<reference evidence="2" key="1">
    <citation type="journal article" date="2021" name="J Fungi (Basel)">
        <title>Virulence traits and population genomics of the black yeast Aureobasidium melanogenum.</title>
        <authorList>
            <person name="Cernosa A."/>
            <person name="Sun X."/>
            <person name="Gostincar C."/>
            <person name="Fang C."/>
            <person name="Gunde-Cimerman N."/>
            <person name="Song Z."/>
        </authorList>
    </citation>
    <scope>NUCLEOTIDE SEQUENCE</scope>
    <source>
        <strain evidence="2">EXF-9911</strain>
    </source>
</reference>
<feature type="non-terminal residue" evidence="2">
    <location>
        <position position="1"/>
    </location>
</feature>
<evidence type="ECO:0000256" key="1">
    <source>
        <dbReference type="SAM" id="MobiDB-lite"/>
    </source>
</evidence>
<dbReference type="EMBL" id="JAHFXF010000260">
    <property type="protein sequence ID" value="KAG9691648.1"/>
    <property type="molecule type" value="Genomic_DNA"/>
</dbReference>
<evidence type="ECO:0000313" key="2">
    <source>
        <dbReference type="EMBL" id="KAG9691648.1"/>
    </source>
</evidence>
<organism evidence="2 3">
    <name type="scientific">Aureobasidium melanogenum</name>
    <name type="common">Aureobasidium pullulans var. melanogenum</name>
    <dbReference type="NCBI Taxonomy" id="46634"/>
    <lineage>
        <taxon>Eukaryota</taxon>
        <taxon>Fungi</taxon>
        <taxon>Dikarya</taxon>
        <taxon>Ascomycota</taxon>
        <taxon>Pezizomycotina</taxon>
        <taxon>Dothideomycetes</taxon>
        <taxon>Dothideomycetidae</taxon>
        <taxon>Dothideales</taxon>
        <taxon>Saccotheciaceae</taxon>
        <taxon>Aureobasidium</taxon>
    </lineage>
</organism>
<feature type="region of interest" description="Disordered" evidence="1">
    <location>
        <begin position="98"/>
        <end position="126"/>
    </location>
</feature>
<reference evidence="2" key="2">
    <citation type="submission" date="2021-08" db="EMBL/GenBank/DDBJ databases">
        <authorList>
            <person name="Gostincar C."/>
            <person name="Sun X."/>
            <person name="Song Z."/>
            <person name="Gunde-Cimerman N."/>
        </authorList>
    </citation>
    <scope>NUCLEOTIDE SEQUENCE</scope>
    <source>
        <strain evidence="2">EXF-9911</strain>
    </source>
</reference>
<comment type="caution">
    <text evidence="2">The sequence shown here is derived from an EMBL/GenBank/DDBJ whole genome shotgun (WGS) entry which is preliminary data.</text>
</comment>
<proteinExistence type="predicted"/>
<dbReference type="AlphaFoldDB" id="A0A9P8EI36"/>
<accession>A0A9P8EI36</accession>
<dbReference type="Proteomes" id="UP000779574">
    <property type="component" value="Unassembled WGS sequence"/>
</dbReference>
<evidence type="ECO:0000313" key="3">
    <source>
        <dbReference type="Proteomes" id="UP000779574"/>
    </source>
</evidence>
<feature type="compositionally biased region" description="Polar residues" evidence="1">
    <location>
        <begin position="114"/>
        <end position="126"/>
    </location>
</feature>
<gene>
    <name evidence="2" type="ORF">KCU76_g7310</name>
</gene>
<protein>
    <submittedName>
        <fullName evidence="2">Uncharacterized protein</fullName>
    </submittedName>
</protein>
<feature type="region of interest" description="Disordered" evidence="1">
    <location>
        <begin position="1"/>
        <end position="25"/>
    </location>
</feature>
<name>A0A9P8EI36_AURME</name>
<dbReference type="OrthoDB" id="1044435at2759"/>
<sequence>MLPKSLHTSRPRSKSLGDVDYARSPTYRSAAFEQAREYPISSANRSRSAFGRLHPISSVEVLEREEALDYPHDQDAGPPTYGEVFGQDIENVFEDASPFTTEGDNRYDGHNRKSGNTWPSSTSEDSLQHPNTALWFNNLWSASPNQPSANAAPSIPLPTPNDLTSTYLPFSSHLALTNHFTPSTLNNFQTLHTPIFLHSVLQLPSTLAQLLSVRTSDLLCRLTPSILLKHTTVLDAATLLPSLVPATAFSTYHHVNGSLYFPQSPEAMEKISDFLAATHTTKTEMRKVKTQIQDTQGKRHEIGAWAWVAVNVEGTEEWWTLEDFVAGRIVGLGTVEW</sequence>